<dbReference type="EMBL" id="KL363214">
    <property type="protein sequence ID" value="KFD53687.1"/>
    <property type="molecule type" value="Genomic_DNA"/>
</dbReference>
<name>A0A085M8Z1_9BILA</name>
<reference evidence="2 3" key="1">
    <citation type="journal article" date="2014" name="Nat. Genet.">
        <title>Genome and transcriptome of the porcine whipworm Trichuris suis.</title>
        <authorList>
            <person name="Jex A.R."/>
            <person name="Nejsum P."/>
            <person name="Schwarz E.M."/>
            <person name="Hu L."/>
            <person name="Young N.D."/>
            <person name="Hall R.S."/>
            <person name="Korhonen P.K."/>
            <person name="Liao S."/>
            <person name="Thamsborg S."/>
            <person name="Xia J."/>
            <person name="Xu P."/>
            <person name="Wang S."/>
            <person name="Scheerlinck J.P."/>
            <person name="Hofmann A."/>
            <person name="Sternberg P.W."/>
            <person name="Wang J."/>
            <person name="Gasser R.B."/>
        </authorList>
    </citation>
    <scope>NUCLEOTIDE SEQUENCE [LARGE SCALE GENOMIC DNA]</scope>
    <source>
        <strain evidence="2">DCEP-RM93M</strain>
    </source>
</reference>
<accession>A0A085M8Z1</accession>
<organism evidence="2 3">
    <name type="scientific">Trichuris suis</name>
    <name type="common">pig whipworm</name>
    <dbReference type="NCBI Taxonomy" id="68888"/>
    <lineage>
        <taxon>Eukaryota</taxon>
        <taxon>Metazoa</taxon>
        <taxon>Ecdysozoa</taxon>
        <taxon>Nematoda</taxon>
        <taxon>Enoplea</taxon>
        <taxon>Dorylaimia</taxon>
        <taxon>Trichinellida</taxon>
        <taxon>Trichuridae</taxon>
        <taxon>Trichuris</taxon>
    </lineage>
</organism>
<evidence type="ECO:0000256" key="1">
    <source>
        <dbReference type="SAM" id="MobiDB-lite"/>
    </source>
</evidence>
<feature type="region of interest" description="Disordered" evidence="1">
    <location>
        <begin position="18"/>
        <end position="69"/>
    </location>
</feature>
<proteinExistence type="predicted"/>
<dbReference type="AlphaFoldDB" id="A0A085M8Z1"/>
<evidence type="ECO:0000313" key="3">
    <source>
        <dbReference type="Proteomes" id="UP000030764"/>
    </source>
</evidence>
<evidence type="ECO:0000313" key="2">
    <source>
        <dbReference type="EMBL" id="KFD53687.1"/>
    </source>
</evidence>
<protein>
    <submittedName>
        <fullName evidence="2">Uncharacterized protein</fullName>
    </submittedName>
</protein>
<gene>
    <name evidence="2" type="ORF">M513_05392</name>
</gene>
<sequence length="212" mass="23543">MMAPIHEQSENMIWERAVPNATALEQHSPQELDTVIQQQVVPSKDPKPLSKNAEPSSPSETVESREKATRPHMFTWAIPNYTVAAEPTKKVQDGKKKEAADLLLSTEVDSPPNKSGGGSPMNTAGFFQQCNLFTNHKEIKRSTRLTKLDVNAQLKQGHTLQCTFDLFGISALRDFDPCGISTLLDFDPCGISTFRDFDCRDFDLSGLRLSGF</sequence>
<feature type="compositionally biased region" description="Polar residues" evidence="1">
    <location>
        <begin position="23"/>
        <end position="41"/>
    </location>
</feature>
<dbReference type="Proteomes" id="UP000030764">
    <property type="component" value="Unassembled WGS sequence"/>
</dbReference>
<keyword evidence="3" id="KW-1185">Reference proteome</keyword>